<dbReference type="Proteomes" id="UP000075902">
    <property type="component" value="Unassembled WGS sequence"/>
</dbReference>
<keyword evidence="2" id="KW-1185">Reference proteome</keyword>
<evidence type="ECO:0000313" key="1">
    <source>
        <dbReference type="EnsemblMetazoa" id="AMEC005489-PA"/>
    </source>
</evidence>
<organism evidence="1 2">
    <name type="scientific">Anopheles melas</name>
    <dbReference type="NCBI Taxonomy" id="34690"/>
    <lineage>
        <taxon>Eukaryota</taxon>
        <taxon>Metazoa</taxon>
        <taxon>Ecdysozoa</taxon>
        <taxon>Arthropoda</taxon>
        <taxon>Hexapoda</taxon>
        <taxon>Insecta</taxon>
        <taxon>Pterygota</taxon>
        <taxon>Neoptera</taxon>
        <taxon>Endopterygota</taxon>
        <taxon>Diptera</taxon>
        <taxon>Nematocera</taxon>
        <taxon>Culicoidea</taxon>
        <taxon>Culicidae</taxon>
        <taxon>Anophelinae</taxon>
        <taxon>Anopheles</taxon>
    </lineage>
</organism>
<sequence>MSHVTYFGSYLISDLRKALRSIERRMVSVSPGPPPGTAVPAVAESASAAAALFALEQAEVAVPAEALGVVGPVPELAVSWLAAEVASEVLGAPPATVGTAVEPPSLPAGTIGESVVDKADITVGMEVVLMVLATVEPSTAPPLPVGPGFGRVGESCSCSFCTIRRSVTVVIRWGVWDAVAPLSPPPPLPSPSFTVTDPGK</sequence>
<evidence type="ECO:0000313" key="2">
    <source>
        <dbReference type="Proteomes" id="UP000075902"/>
    </source>
</evidence>
<accession>A0A182TNF2</accession>
<proteinExistence type="predicted"/>
<reference evidence="1" key="2">
    <citation type="submission" date="2020-05" db="UniProtKB">
        <authorList>
            <consortium name="EnsemblMetazoa"/>
        </authorList>
    </citation>
    <scope>IDENTIFICATION</scope>
    <source>
        <strain evidence="1">CM1001059</strain>
    </source>
</reference>
<reference evidence="2" key="1">
    <citation type="submission" date="2014-01" db="EMBL/GenBank/DDBJ databases">
        <title>The Genome Sequence of Anopheles melas CM1001059_A (V2).</title>
        <authorList>
            <consortium name="The Broad Institute Genomics Platform"/>
            <person name="Neafsey D.E."/>
            <person name="Besansky N."/>
            <person name="Howell P."/>
            <person name="Walton C."/>
            <person name="Young S.K."/>
            <person name="Zeng Q."/>
            <person name="Gargeya S."/>
            <person name="Fitzgerald M."/>
            <person name="Haas B."/>
            <person name="Abouelleil A."/>
            <person name="Allen A.W."/>
            <person name="Alvarado L."/>
            <person name="Arachchi H.M."/>
            <person name="Berlin A.M."/>
            <person name="Chapman S.B."/>
            <person name="Gainer-Dewar J."/>
            <person name="Goldberg J."/>
            <person name="Griggs A."/>
            <person name="Gujja S."/>
            <person name="Hansen M."/>
            <person name="Howarth C."/>
            <person name="Imamovic A."/>
            <person name="Ireland A."/>
            <person name="Larimer J."/>
            <person name="McCowan C."/>
            <person name="Murphy C."/>
            <person name="Pearson M."/>
            <person name="Poon T.W."/>
            <person name="Priest M."/>
            <person name="Roberts A."/>
            <person name="Saif S."/>
            <person name="Shea T."/>
            <person name="Sisk P."/>
            <person name="Sykes S."/>
            <person name="Wortman J."/>
            <person name="Nusbaum C."/>
            <person name="Birren B."/>
        </authorList>
    </citation>
    <scope>NUCLEOTIDE SEQUENCE [LARGE SCALE GENOMIC DNA]</scope>
    <source>
        <strain evidence="2">CM1001059</strain>
    </source>
</reference>
<dbReference type="EnsemblMetazoa" id="AMEC005489-RA">
    <property type="protein sequence ID" value="AMEC005489-PA"/>
    <property type="gene ID" value="AMEC005489"/>
</dbReference>
<name>A0A182TNF2_9DIPT</name>
<protein>
    <submittedName>
        <fullName evidence="1">Uncharacterized protein</fullName>
    </submittedName>
</protein>
<dbReference type="AlphaFoldDB" id="A0A182TNF2"/>
<dbReference type="VEuPathDB" id="VectorBase:AMEC005489"/>